<feature type="region of interest" description="Disordered" evidence="2">
    <location>
        <begin position="77"/>
        <end position="98"/>
    </location>
</feature>
<sequence>MPEEPIRGPSPEVMRLRRELSAAREHAAQQEVRLAEAEIAYRATNDGAAEGMREIELADRTQRRRLLRWQVAAEQVSSDEYRQQEHAGGARQGPVRGLPAGDNEALTPLLIGHHICGWERTHPVTGKQQVGLLQLTADGKRERRHTTNTLAHRCESVADVVALFATAHPDRLVEFAGAKLAAELAAVCR</sequence>
<evidence type="ECO:0000256" key="2">
    <source>
        <dbReference type="SAM" id="MobiDB-lite"/>
    </source>
</evidence>
<name>A0ABV6H3V0_9ACTN</name>
<dbReference type="RefSeq" id="WP_382359939.1">
    <property type="nucleotide sequence ID" value="NZ_JBHLWV010000006.1"/>
</dbReference>
<gene>
    <name evidence="3" type="ORF">ACFFJD_01625</name>
</gene>
<dbReference type="Proteomes" id="UP001589783">
    <property type="component" value="Unassembled WGS sequence"/>
</dbReference>
<accession>A0ABV6H3V0</accession>
<evidence type="ECO:0008006" key="5">
    <source>
        <dbReference type="Google" id="ProtNLM"/>
    </source>
</evidence>
<keyword evidence="1" id="KW-0175">Coiled coil</keyword>
<comment type="caution">
    <text evidence="3">The sequence shown here is derived from an EMBL/GenBank/DDBJ whole genome shotgun (WGS) entry which is preliminary data.</text>
</comment>
<evidence type="ECO:0000256" key="1">
    <source>
        <dbReference type="SAM" id="Coils"/>
    </source>
</evidence>
<evidence type="ECO:0000313" key="3">
    <source>
        <dbReference type="EMBL" id="MFC0313551.1"/>
    </source>
</evidence>
<feature type="coiled-coil region" evidence="1">
    <location>
        <begin position="13"/>
        <end position="40"/>
    </location>
</feature>
<dbReference type="EMBL" id="JBHLWV010000006">
    <property type="protein sequence ID" value="MFC0313551.1"/>
    <property type="molecule type" value="Genomic_DNA"/>
</dbReference>
<organism evidence="3 4">
    <name type="scientific">Gordonia phosphorivorans</name>
    <dbReference type="NCBI Taxonomy" id="1056982"/>
    <lineage>
        <taxon>Bacteria</taxon>
        <taxon>Bacillati</taxon>
        <taxon>Actinomycetota</taxon>
        <taxon>Actinomycetes</taxon>
        <taxon>Mycobacteriales</taxon>
        <taxon>Gordoniaceae</taxon>
        <taxon>Gordonia</taxon>
    </lineage>
</organism>
<proteinExistence type="predicted"/>
<keyword evidence="4" id="KW-1185">Reference proteome</keyword>
<protein>
    <recommendedName>
        <fullName evidence="5">HNH endonuclease</fullName>
    </recommendedName>
</protein>
<reference evidence="3 4" key="1">
    <citation type="submission" date="2024-09" db="EMBL/GenBank/DDBJ databases">
        <authorList>
            <person name="Sun Q."/>
            <person name="Mori K."/>
        </authorList>
    </citation>
    <scope>NUCLEOTIDE SEQUENCE [LARGE SCALE GENOMIC DNA]</scope>
    <source>
        <strain evidence="3 4">CCM 7957</strain>
    </source>
</reference>
<evidence type="ECO:0000313" key="4">
    <source>
        <dbReference type="Proteomes" id="UP001589783"/>
    </source>
</evidence>